<sequence>MDTDSTHVRLSAIGIVAISLFLALFMRLWFLQGIDRQAFEAASVSNRVRVIHEEGPRGRILDRNGKILVDSETSIVVSLDREPLRKMKESERNTVFVSLADTLQQLGVPTKLSLIEKRFADLRYAPQEYVPIADDVDPSVEIYLMERAERYPGIIVERKAIRSYPYGNLAAHLLGYVGEINEKELVERGGKLPGSESPATTAPSASAPTTTAGTGSAKGSTASDSGARVTDYRLGDSIGKGGVERSYEADLRAVPGERTIEVNAKGDLVDVLSLESPVVGDDIWLTIDIDLQAHAERLLAAKIQDLRGRRDKQNNRLNAPQGSVVIEDPQNGQILAMASYPDYDPSVTVNGISQEQWAAFNDPNSGLPLVNWALQGAYAPGSTFKLYTAFAGYNSGYLNGGTEVVNDPGVYTIENCKGDKCEVRNAGSTPHGTVNMARALTVSSDVYFYKLADKFWNLTDQYGPTPIQDAAAEFGLGSKTEIPLAGENPGRLPTPASRKAAFEARPDLFMTGDWRSGDNINTSIGQGDVLATPLQLVNSYATFANGGTRYQPQIVTKVTRPRDLTLPANDPANYELIRQVEPVVQGTVQIQPDQYGKIYDGLLGVTQSAYGTAAASWQASKTAWPMAGKTGTAQVSKKADTSLFAAWGPAGTGVPAQYAISVVIPESGFGGEVAAPLAFRIMAPLSFGALLPACPTSDQDACAAAAEQAASASGNDVTSGAPD</sequence>
<dbReference type="GO" id="GO:0009002">
    <property type="term" value="F:serine-type D-Ala-D-Ala carboxypeptidase activity"/>
    <property type="evidence" value="ECO:0007669"/>
    <property type="project" value="InterPro"/>
</dbReference>
<accession>A0A6J7FU71</accession>
<dbReference type="Pfam" id="PF00905">
    <property type="entry name" value="Transpeptidase"/>
    <property type="match status" value="1"/>
</dbReference>
<evidence type="ECO:0000256" key="7">
    <source>
        <dbReference type="ARBA" id="ARBA00022801"/>
    </source>
</evidence>
<keyword evidence="5" id="KW-0645">Protease</keyword>
<keyword evidence="12" id="KW-0961">Cell wall biogenesis/degradation</keyword>
<dbReference type="InterPro" id="IPR036138">
    <property type="entry name" value="PBP_dimer_sf"/>
</dbReference>
<evidence type="ECO:0000256" key="11">
    <source>
        <dbReference type="ARBA" id="ARBA00023136"/>
    </source>
</evidence>
<dbReference type="InterPro" id="IPR017790">
    <property type="entry name" value="Penicillin-binding_protein_2"/>
</dbReference>
<evidence type="ECO:0000256" key="3">
    <source>
        <dbReference type="ARBA" id="ARBA00022475"/>
    </source>
</evidence>
<evidence type="ECO:0000259" key="16">
    <source>
        <dbReference type="Pfam" id="PF03717"/>
    </source>
</evidence>
<keyword evidence="7" id="KW-0378">Hydrolase</keyword>
<dbReference type="InterPro" id="IPR050515">
    <property type="entry name" value="Beta-lactam/transpept"/>
</dbReference>
<keyword evidence="9" id="KW-0573">Peptidoglycan synthesis</keyword>
<evidence type="ECO:0000256" key="9">
    <source>
        <dbReference type="ARBA" id="ARBA00022984"/>
    </source>
</evidence>
<evidence type="ECO:0000256" key="2">
    <source>
        <dbReference type="ARBA" id="ARBA00004236"/>
    </source>
</evidence>
<evidence type="ECO:0000256" key="10">
    <source>
        <dbReference type="ARBA" id="ARBA00022989"/>
    </source>
</evidence>
<dbReference type="SUPFAM" id="SSF56519">
    <property type="entry name" value="Penicillin binding protein dimerisation domain"/>
    <property type="match status" value="1"/>
</dbReference>
<evidence type="ECO:0000259" key="15">
    <source>
        <dbReference type="Pfam" id="PF00905"/>
    </source>
</evidence>
<dbReference type="EMBL" id="CAEZYU010000028">
    <property type="protein sequence ID" value="CAB4737565.1"/>
    <property type="molecule type" value="Genomic_DNA"/>
</dbReference>
<dbReference type="GO" id="GO:0071555">
    <property type="term" value="P:cell wall organization"/>
    <property type="evidence" value="ECO:0007669"/>
    <property type="project" value="UniProtKB-KW"/>
</dbReference>
<feature type="region of interest" description="Disordered" evidence="13">
    <location>
        <begin position="189"/>
        <end position="228"/>
    </location>
</feature>
<evidence type="ECO:0000256" key="5">
    <source>
        <dbReference type="ARBA" id="ARBA00022670"/>
    </source>
</evidence>
<dbReference type="NCBIfam" id="TIGR03423">
    <property type="entry name" value="pbp2_mrdA"/>
    <property type="match status" value="1"/>
</dbReference>
<dbReference type="InterPro" id="IPR001460">
    <property type="entry name" value="PCN-bd_Tpept"/>
</dbReference>
<dbReference type="Pfam" id="PF03717">
    <property type="entry name" value="PBP_dimer"/>
    <property type="match status" value="1"/>
</dbReference>
<comment type="subcellular location">
    <subcellularLocation>
        <location evidence="2">Cell membrane</location>
    </subcellularLocation>
    <subcellularLocation>
        <location evidence="1">Membrane</location>
        <topology evidence="1">Single-pass membrane protein</topology>
    </subcellularLocation>
</comment>
<evidence type="ECO:0000256" key="12">
    <source>
        <dbReference type="ARBA" id="ARBA00023316"/>
    </source>
</evidence>
<dbReference type="Gene3D" id="3.40.710.10">
    <property type="entry name" value="DD-peptidase/beta-lactamase superfamily"/>
    <property type="match status" value="1"/>
</dbReference>
<keyword evidence="4" id="KW-0997">Cell inner membrane</keyword>
<dbReference type="GO" id="GO:0071972">
    <property type="term" value="F:peptidoglycan L,D-transpeptidase activity"/>
    <property type="evidence" value="ECO:0007669"/>
    <property type="project" value="TreeGrafter"/>
</dbReference>
<keyword evidence="3" id="KW-1003">Cell membrane</keyword>
<protein>
    <submittedName>
        <fullName evidence="19">Unannotated protein</fullName>
    </submittedName>
</protein>
<evidence type="ECO:0000256" key="4">
    <source>
        <dbReference type="ARBA" id="ARBA00022519"/>
    </source>
</evidence>
<proteinExistence type="predicted"/>
<dbReference type="PANTHER" id="PTHR30627:SF2">
    <property type="entry name" value="PEPTIDOGLYCAN D,D-TRANSPEPTIDASE MRDA"/>
    <property type="match status" value="1"/>
</dbReference>
<dbReference type="GO" id="GO:0005886">
    <property type="term" value="C:plasma membrane"/>
    <property type="evidence" value="ECO:0007669"/>
    <property type="project" value="UniProtKB-SubCell"/>
</dbReference>
<feature type="domain" description="Penicillin-binding protein transpeptidase" evidence="15">
    <location>
        <begin position="322"/>
        <end position="682"/>
    </location>
</feature>
<dbReference type="GO" id="GO:0008360">
    <property type="term" value="P:regulation of cell shape"/>
    <property type="evidence" value="ECO:0007669"/>
    <property type="project" value="UniProtKB-KW"/>
</dbReference>
<dbReference type="AlphaFoldDB" id="A0A6J7FU71"/>
<organism evidence="19">
    <name type="scientific">freshwater metagenome</name>
    <dbReference type="NCBI Taxonomy" id="449393"/>
    <lineage>
        <taxon>unclassified sequences</taxon>
        <taxon>metagenomes</taxon>
        <taxon>ecological metagenomes</taxon>
    </lineage>
</organism>
<evidence type="ECO:0000256" key="13">
    <source>
        <dbReference type="SAM" id="MobiDB-lite"/>
    </source>
</evidence>
<dbReference type="GO" id="GO:0008658">
    <property type="term" value="F:penicillin binding"/>
    <property type="evidence" value="ECO:0007669"/>
    <property type="project" value="InterPro"/>
</dbReference>
<dbReference type="EMBL" id="CAFBMG010000029">
    <property type="protein sequence ID" value="CAB4895509.1"/>
    <property type="molecule type" value="Genomic_DNA"/>
</dbReference>
<name>A0A6J7FU71_9ZZZZ</name>
<evidence type="ECO:0000256" key="6">
    <source>
        <dbReference type="ARBA" id="ARBA00022692"/>
    </source>
</evidence>
<gene>
    <name evidence="17" type="ORF">UFOPK1358_00402</name>
    <name evidence="18" type="ORF">UFOPK2766_00802</name>
    <name evidence="19" type="ORF">UFOPK3519_00552</name>
</gene>
<feature type="transmembrane region" description="Helical" evidence="14">
    <location>
        <begin position="12"/>
        <end position="30"/>
    </location>
</feature>
<dbReference type="EMBL" id="CAEZSF010000023">
    <property type="protein sequence ID" value="CAB4531620.1"/>
    <property type="molecule type" value="Genomic_DNA"/>
</dbReference>
<dbReference type="GO" id="GO:0009252">
    <property type="term" value="P:peptidoglycan biosynthetic process"/>
    <property type="evidence" value="ECO:0007669"/>
    <property type="project" value="UniProtKB-KW"/>
</dbReference>
<keyword evidence="10 14" id="KW-1133">Transmembrane helix</keyword>
<evidence type="ECO:0000313" key="17">
    <source>
        <dbReference type="EMBL" id="CAB4531620.1"/>
    </source>
</evidence>
<dbReference type="SUPFAM" id="SSF56601">
    <property type="entry name" value="beta-lactamase/transpeptidase-like"/>
    <property type="match status" value="1"/>
</dbReference>
<keyword evidence="11 14" id="KW-0472">Membrane</keyword>
<reference evidence="19" key="1">
    <citation type="submission" date="2020-05" db="EMBL/GenBank/DDBJ databases">
        <authorList>
            <person name="Chiriac C."/>
            <person name="Salcher M."/>
            <person name="Ghai R."/>
            <person name="Kavagutti S V."/>
        </authorList>
    </citation>
    <scope>NUCLEOTIDE SEQUENCE</scope>
</reference>
<dbReference type="Gene3D" id="3.90.1310.10">
    <property type="entry name" value="Penicillin-binding protein 2a (Domain 2)"/>
    <property type="match status" value="1"/>
</dbReference>
<dbReference type="GO" id="GO:0006508">
    <property type="term" value="P:proteolysis"/>
    <property type="evidence" value="ECO:0007669"/>
    <property type="project" value="UniProtKB-KW"/>
</dbReference>
<dbReference type="PANTHER" id="PTHR30627">
    <property type="entry name" value="PEPTIDOGLYCAN D,D-TRANSPEPTIDASE"/>
    <property type="match status" value="1"/>
</dbReference>
<evidence type="ECO:0000313" key="19">
    <source>
        <dbReference type="EMBL" id="CAB4895509.1"/>
    </source>
</evidence>
<evidence type="ECO:0000256" key="1">
    <source>
        <dbReference type="ARBA" id="ARBA00004167"/>
    </source>
</evidence>
<feature type="compositionally biased region" description="Low complexity" evidence="13">
    <location>
        <begin position="193"/>
        <end position="227"/>
    </location>
</feature>
<evidence type="ECO:0000256" key="8">
    <source>
        <dbReference type="ARBA" id="ARBA00022960"/>
    </source>
</evidence>
<dbReference type="InterPro" id="IPR005311">
    <property type="entry name" value="PBP_dimer"/>
</dbReference>
<feature type="domain" description="Penicillin-binding protein dimerisation" evidence="16">
    <location>
        <begin position="54"/>
        <end position="271"/>
    </location>
</feature>
<keyword evidence="8" id="KW-0133">Cell shape</keyword>
<evidence type="ECO:0000256" key="14">
    <source>
        <dbReference type="SAM" id="Phobius"/>
    </source>
</evidence>
<evidence type="ECO:0000313" key="18">
    <source>
        <dbReference type="EMBL" id="CAB4737565.1"/>
    </source>
</evidence>
<dbReference type="InterPro" id="IPR012338">
    <property type="entry name" value="Beta-lactam/transpept-like"/>
</dbReference>
<keyword evidence="6 14" id="KW-0812">Transmembrane</keyword>